<keyword evidence="2" id="KW-0472">Membrane</keyword>
<gene>
    <name evidence="3" type="ORF">LCGC14_0248540</name>
</gene>
<feature type="compositionally biased region" description="Basic and acidic residues" evidence="1">
    <location>
        <begin position="50"/>
        <end position="63"/>
    </location>
</feature>
<dbReference type="AlphaFoldDB" id="A0A0F9ULI4"/>
<sequence>MDGERSTETMSSPWLTIVCILLGLFVVLPFVVSRNVRIAAYSWQWGKQQFQKETENGESKAEEERSEESIG</sequence>
<comment type="caution">
    <text evidence="3">The sequence shown here is derived from an EMBL/GenBank/DDBJ whole genome shotgun (WGS) entry which is preliminary data.</text>
</comment>
<protein>
    <submittedName>
        <fullName evidence="3">Uncharacterized protein</fullName>
    </submittedName>
</protein>
<reference evidence="3" key="1">
    <citation type="journal article" date="2015" name="Nature">
        <title>Complex archaea that bridge the gap between prokaryotes and eukaryotes.</title>
        <authorList>
            <person name="Spang A."/>
            <person name="Saw J.H."/>
            <person name="Jorgensen S.L."/>
            <person name="Zaremba-Niedzwiedzka K."/>
            <person name="Martijn J."/>
            <person name="Lind A.E."/>
            <person name="van Eijk R."/>
            <person name="Schleper C."/>
            <person name="Guy L."/>
            <person name="Ettema T.J."/>
        </authorList>
    </citation>
    <scope>NUCLEOTIDE SEQUENCE</scope>
</reference>
<keyword evidence="2" id="KW-1133">Transmembrane helix</keyword>
<evidence type="ECO:0000313" key="3">
    <source>
        <dbReference type="EMBL" id="KKN88292.1"/>
    </source>
</evidence>
<proteinExistence type="predicted"/>
<name>A0A0F9ULI4_9ZZZZ</name>
<dbReference type="EMBL" id="LAZR01000129">
    <property type="protein sequence ID" value="KKN88292.1"/>
    <property type="molecule type" value="Genomic_DNA"/>
</dbReference>
<feature type="transmembrane region" description="Helical" evidence="2">
    <location>
        <begin position="12"/>
        <end position="32"/>
    </location>
</feature>
<feature type="region of interest" description="Disordered" evidence="1">
    <location>
        <begin position="49"/>
        <end position="71"/>
    </location>
</feature>
<evidence type="ECO:0000256" key="1">
    <source>
        <dbReference type="SAM" id="MobiDB-lite"/>
    </source>
</evidence>
<organism evidence="3">
    <name type="scientific">marine sediment metagenome</name>
    <dbReference type="NCBI Taxonomy" id="412755"/>
    <lineage>
        <taxon>unclassified sequences</taxon>
        <taxon>metagenomes</taxon>
        <taxon>ecological metagenomes</taxon>
    </lineage>
</organism>
<keyword evidence="2" id="KW-0812">Transmembrane</keyword>
<evidence type="ECO:0000256" key="2">
    <source>
        <dbReference type="SAM" id="Phobius"/>
    </source>
</evidence>
<accession>A0A0F9ULI4</accession>